<name>A0A5N6KHN4_MONLA</name>
<keyword evidence="2" id="KW-1185">Reference proteome</keyword>
<comment type="caution">
    <text evidence="1">The sequence shown here is derived from an EMBL/GenBank/DDBJ whole genome shotgun (WGS) entry which is preliminary data.</text>
</comment>
<organism evidence="1 2">
    <name type="scientific">Monilinia laxa</name>
    <name type="common">Brown rot fungus</name>
    <name type="synonym">Sclerotinia laxa</name>
    <dbReference type="NCBI Taxonomy" id="61186"/>
    <lineage>
        <taxon>Eukaryota</taxon>
        <taxon>Fungi</taxon>
        <taxon>Dikarya</taxon>
        <taxon>Ascomycota</taxon>
        <taxon>Pezizomycotina</taxon>
        <taxon>Leotiomycetes</taxon>
        <taxon>Helotiales</taxon>
        <taxon>Sclerotiniaceae</taxon>
        <taxon>Monilinia</taxon>
    </lineage>
</organism>
<protein>
    <submittedName>
        <fullName evidence="1">Uncharacterized protein</fullName>
    </submittedName>
</protein>
<dbReference type="AlphaFoldDB" id="A0A5N6KHN4"/>
<dbReference type="EMBL" id="VIGI01000002">
    <property type="protein sequence ID" value="KAB8303293.1"/>
    <property type="molecule type" value="Genomic_DNA"/>
</dbReference>
<reference evidence="1 2" key="1">
    <citation type="submission" date="2019-06" db="EMBL/GenBank/DDBJ databases">
        <title>Genome Sequence of the Brown Rot Fungal Pathogen Monilinia laxa.</title>
        <authorList>
            <person name="De Miccolis Angelini R.M."/>
            <person name="Landi L."/>
            <person name="Abate D."/>
            <person name="Pollastro S."/>
            <person name="Romanazzi G."/>
            <person name="Faretra F."/>
        </authorList>
    </citation>
    <scope>NUCLEOTIDE SEQUENCE [LARGE SCALE GENOMIC DNA]</scope>
    <source>
        <strain evidence="1 2">Mlax316</strain>
    </source>
</reference>
<evidence type="ECO:0000313" key="2">
    <source>
        <dbReference type="Proteomes" id="UP000326757"/>
    </source>
</evidence>
<sequence>MNVRYIKGKARQGKVTSRCIGTCKKLQTLLLKVIIVSSSHESKNILVVPSISRERNRGFSYRFRSHPL</sequence>
<dbReference type="Proteomes" id="UP000326757">
    <property type="component" value="Unassembled WGS sequence"/>
</dbReference>
<accession>A0A5N6KHN4</accession>
<proteinExistence type="predicted"/>
<gene>
    <name evidence="1" type="ORF">EYC80_004733</name>
</gene>
<evidence type="ECO:0000313" key="1">
    <source>
        <dbReference type="EMBL" id="KAB8303293.1"/>
    </source>
</evidence>